<gene>
    <name evidence="1" type="ORF">G5B17_01905</name>
</gene>
<dbReference type="Proteomes" id="UP001644719">
    <property type="component" value="Unassembled WGS sequence"/>
</dbReference>
<comment type="caution">
    <text evidence="1">The sequence shown here is derived from an EMBL/GenBank/DDBJ whole genome shotgun (WGS) entry which is preliminary data.</text>
</comment>
<evidence type="ECO:0000313" key="1">
    <source>
        <dbReference type="EMBL" id="NSG84217.1"/>
    </source>
</evidence>
<evidence type="ECO:0000313" key="2">
    <source>
        <dbReference type="Proteomes" id="UP001644719"/>
    </source>
</evidence>
<sequence>MTKLENMAADEFKKLPKKKQKEINKAKRIPVAKPGHEFNKSNVRCKRWNTDE</sequence>
<protein>
    <submittedName>
        <fullName evidence="1">Uncharacterized protein</fullName>
    </submittedName>
</protein>
<dbReference type="EMBL" id="JAAITS010000004">
    <property type="protein sequence ID" value="NSG84217.1"/>
    <property type="molecule type" value="Genomic_DNA"/>
</dbReference>
<name>A0ABX2H2F8_9FIRM</name>
<accession>A0ABX2H2F8</accession>
<reference evidence="1 2" key="1">
    <citation type="journal article" date="2020" name="Cell Host Microbe">
        <title>Functional and Genomic Variation between Human-Derived Isolates of Lachnospiraceae Reveals Inter- and Intra-Species Diversity.</title>
        <authorList>
            <person name="Sorbara M.T."/>
            <person name="Littmann E.R."/>
            <person name="Fontana E."/>
            <person name="Moody T.U."/>
            <person name="Kohout C.E."/>
            <person name="Gjonbalaj M."/>
            <person name="Eaton V."/>
            <person name="Seok R."/>
            <person name="Leiner I.M."/>
            <person name="Pamer E.G."/>
        </authorList>
    </citation>
    <scope>NUCLEOTIDE SEQUENCE [LARGE SCALE GENOMIC DNA]</scope>
    <source>
        <strain evidence="1 2">MSK.17.74</strain>
    </source>
</reference>
<organism evidence="1 2">
    <name type="scientific">Blautia faecis</name>
    <dbReference type="NCBI Taxonomy" id="871665"/>
    <lineage>
        <taxon>Bacteria</taxon>
        <taxon>Bacillati</taxon>
        <taxon>Bacillota</taxon>
        <taxon>Clostridia</taxon>
        <taxon>Lachnospirales</taxon>
        <taxon>Lachnospiraceae</taxon>
        <taxon>Blautia</taxon>
    </lineage>
</organism>
<dbReference type="RefSeq" id="WP_173769201.1">
    <property type="nucleotide sequence ID" value="NZ_JAAITS010000004.1"/>
</dbReference>
<keyword evidence="2" id="KW-1185">Reference proteome</keyword>
<proteinExistence type="predicted"/>